<dbReference type="KEGG" id="kse:Ksed_01390"/>
<name>C7NJ05_KYTSD</name>
<proteinExistence type="predicted"/>
<gene>
    <name evidence="2" type="ordered locus">Ksed_01390</name>
</gene>
<dbReference type="eggNOG" id="COG0457">
    <property type="taxonomic scope" value="Bacteria"/>
</dbReference>
<sequence>MEDEISAGWAGVDQADPTATIEYFRAWRDRDPGSGVLTFELASAYDWAGREQEAIPLYEQAIRSGLAADRDRQARIQLGSSLRNVGHPAEAAEVLRGAVADYPDSGAAVCFLALALAELGEGREATGRLITLVTERQVDDDVADYRRPLSAYAQELWAEGG</sequence>
<feature type="domain" description="Tetratrico peptide repeat group 5" evidence="1">
    <location>
        <begin position="36"/>
        <end position="156"/>
    </location>
</feature>
<reference evidence="2 3" key="1">
    <citation type="journal article" date="2009" name="Stand. Genomic Sci.">
        <title>Complete genome sequence of Kytococcus sedentarius type strain (541).</title>
        <authorList>
            <person name="Sims D."/>
            <person name="Brettin T."/>
            <person name="Detter J.C."/>
            <person name="Han C."/>
            <person name="Lapidus A."/>
            <person name="Copeland A."/>
            <person name="Glavina Del Rio T."/>
            <person name="Nolan M."/>
            <person name="Chen F."/>
            <person name="Lucas S."/>
            <person name="Tice H."/>
            <person name="Cheng J.F."/>
            <person name="Bruce D."/>
            <person name="Goodwin L."/>
            <person name="Pitluck S."/>
            <person name="Ovchinnikova G."/>
            <person name="Pati A."/>
            <person name="Ivanova N."/>
            <person name="Mavrommatis K."/>
            <person name="Chen A."/>
            <person name="Palaniappan K."/>
            <person name="D'haeseleer P."/>
            <person name="Chain P."/>
            <person name="Bristow J."/>
            <person name="Eisen J.A."/>
            <person name="Markowitz V."/>
            <person name="Hugenholtz P."/>
            <person name="Schneider S."/>
            <person name="Goker M."/>
            <person name="Pukall R."/>
            <person name="Kyrpides N.C."/>
            <person name="Klenk H.P."/>
        </authorList>
    </citation>
    <scope>NUCLEOTIDE SEQUENCE [LARGE SCALE GENOMIC DNA]</scope>
    <source>
        <strain evidence="3">ATCC 14392 / DSM 20547 / JCM 11482 / CCUG 33030 / NBRC 15357 / NCTC 11040 / CCM 314 / 541</strain>
    </source>
</reference>
<dbReference type="InterPro" id="IPR011990">
    <property type="entry name" value="TPR-like_helical_dom_sf"/>
</dbReference>
<dbReference type="SUPFAM" id="SSF48452">
    <property type="entry name" value="TPR-like"/>
    <property type="match status" value="1"/>
</dbReference>
<accession>C7NJ05</accession>
<evidence type="ECO:0000313" key="3">
    <source>
        <dbReference type="Proteomes" id="UP000006666"/>
    </source>
</evidence>
<dbReference type="Gene3D" id="1.25.40.10">
    <property type="entry name" value="Tetratricopeptide repeat domain"/>
    <property type="match status" value="1"/>
</dbReference>
<dbReference type="AlphaFoldDB" id="C7NJ05"/>
<keyword evidence="3" id="KW-1185">Reference proteome</keyword>
<dbReference type="Proteomes" id="UP000006666">
    <property type="component" value="Chromosome"/>
</dbReference>
<evidence type="ECO:0000313" key="2">
    <source>
        <dbReference type="EMBL" id="ACV05230.1"/>
    </source>
</evidence>
<organism evidence="2 3">
    <name type="scientific">Kytococcus sedentarius (strain ATCC 14392 / DSM 20547 / JCM 11482 / CCUG 33030 / NBRC 15357 / NCTC 11040 / CCM 314 / 541)</name>
    <name type="common">Micrococcus sedentarius</name>
    <dbReference type="NCBI Taxonomy" id="478801"/>
    <lineage>
        <taxon>Bacteria</taxon>
        <taxon>Bacillati</taxon>
        <taxon>Actinomycetota</taxon>
        <taxon>Actinomycetes</taxon>
        <taxon>Micrococcales</taxon>
        <taxon>Kytococcaceae</taxon>
        <taxon>Kytococcus</taxon>
    </lineage>
</organism>
<evidence type="ECO:0000259" key="1">
    <source>
        <dbReference type="Pfam" id="PF12688"/>
    </source>
</evidence>
<dbReference type="HOGENOM" id="CLU_116756_0_0_11"/>
<protein>
    <recommendedName>
        <fullName evidence="1">Tetratrico peptide repeat group 5 domain-containing protein</fullName>
    </recommendedName>
</protein>
<dbReference type="STRING" id="478801.Ksed_01390"/>
<dbReference type="EMBL" id="CP001686">
    <property type="protein sequence ID" value="ACV05230.1"/>
    <property type="molecule type" value="Genomic_DNA"/>
</dbReference>
<dbReference type="InterPro" id="IPR041656">
    <property type="entry name" value="TPR_5"/>
</dbReference>
<dbReference type="Pfam" id="PF12688">
    <property type="entry name" value="TPR_5"/>
    <property type="match status" value="1"/>
</dbReference>